<reference evidence="1 2" key="1">
    <citation type="submission" date="2017-06" db="EMBL/GenBank/DDBJ databases">
        <title>Genome sequencing of cyanobaciteial culture collection at National Institute for Environmental Studies (NIES).</title>
        <authorList>
            <person name="Hirose Y."/>
            <person name="Shimura Y."/>
            <person name="Fujisawa T."/>
            <person name="Nakamura Y."/>
            <person name="Kawachi M."/>
        </authorList>
    </citation>
    <scope>NUCLEOTIDE SEQUENCE [LARGE SCALE GENOMIC DNA]</scope>
    <source>
        <strain evidence="1 2">NIES-2135</strain>
    </source>
</reference>
<proteinExistence type="predicted"/>
<gene>
    <name evidence="1" type="ORF">NIES2135_11870</name>
</gene>
<evidence type="ECO:0000313" key="2">
    <source>
        <dbReference type="Proteomes" id="UP000217895"/>
    </source>
</evidence>
<dbReference type="EMBL" id="AP018203">
    <property type="protein sequence ID" value="BAY54370.1"/>
    <property type="molecule type" value="Genomic_DNA"/>
</dbReference>
<evidence type="ECO:0000313" key="1">
    <source>
        <dbReference type="EMBL" id="BAY54370.1"/>
    </source>
</evidence>
<dbReference type="Proteomes" id="UP000217895">
    <property type="component" value="Chromosome"/>
</dbReference>
<protein>
    <submittedName>
        <fullName evidence="1">Uncharacterized protein</fullName>
    </submittedName>
</protein>
<keyword evidence="2" id="KW-1185">Reference proteome</keyword>
<name>A0A1Z4JCD2_LEPBY</name>
<dbReference type="AlphaFoldDB" id="A0A1Z4JCD2"/>
<accession>A0A1Z4JCD2</accession>
<sequence length="71" mass="8126">MNPSLIRQLWALVETTQATHLVNLDDANLVQSLLRQVNTQQPLNSEENSLLSTYVYSRLALIRDLAYERLA</sequence>
<organism evidence="1 2">
    <name type="scientific">Leptolyngbya boryana NIES-2135</name>
    <dbReference type="NCBI Taxonomy" id="1973484"/>
    <lineage>
        <taxon>Bacteria</taxon>
        <taxon>Bacillati</taxon>
        <taxon>Cyanobacteriota</taxon>
        <taxon>Cyanophyceae</taxon>
        <taxon>Leptolyngbyales</taxon>
        <taxon>Leptolyngbyaceae</taxon>
        <taxon>Leptolyngbya group</taxon>
        <taxon>Leptolyngbya</taxon>
    </lineage>
</organism>